<proteinExistence type="predicted"/>
<gene>
    <name evidence="2" type="ORF">GTP91_14850</name>
</gene>
<organism evidence="2 3">
    <name type="scientific">Duganella vulcania</name>
    <dbReference type="NCBI Taxonomy" id="2692166"/>
    <lineage>
        <taxon>Bacteria</taxon>
        <taxon>Pseudomonadati</taxon>
        <taxon>Pseudomonadota</taxon>
        <taxon>Betaproteobacteria</taxon>
        <taxon>Burkholderiales</taxon>
        <taxon>Oxalobacteraceae</taxon>
        <taxon>Telluria group</taxon>
        <taxon>Duganella</taxon>
    </lineage>
</organism>
<dbReference type="Proteomes" id="UP000470302">
    <property type="component" value="Unassembled WGS sequence"/>
</dbReference>
<name>A0A845G5R5_9BURK</name>
<reference evidence="2 3" key="1">
    <citation type="submission" date="2020-01" db="EMBL/GenBank/DDBJ databases">
        <title>Novel species isolated from a subtropical stream in China.</title>
        <authorList>
            <person name="Lu H."/>
        </authorList>
    </citation>
    <scope>NUCLEOTIDE SEQUENCE [LARGE SCALE GENOMIC DNA]</scope>
    <source>
        <strain evidence="2 3">FT82W</strain>
    </source>
</reference>
<dbReference type="EMBL" id="WWCW01000046">
    <property type="protein sequence ID" value="MYM88446.1"/>
    <property type="molecule type" value="Genomic_DNA"/>
</dbReference>
<protein>
    <submittedName>
        <fullName evidence="2">Uncharacterized protein</fullName>
    </submittedName>
</protein>
<evidence type="ECO:0000256" key="1">
    <source>
        <dbReference type="SAM" id="MobiDB-lite"/>
    </source>
</evidence>
<dbReference type="RefSeq" id="WP_161097484.1">
    <property type="nucleotide sequence ID" value="NZ_WWCW01000046.1"/>
</dbReference>
<evidence type="ECO:0000313" key="3">
    <source>
        <dbReference type="Proteomes" id="UP000470302"/>
    </source>
</evidence>
<evidence type="ECO:0000313" key="2">
    <source>
        <dbReference type="EMBL" id="MYM88446.1"/>
    </source>
</evidence>
<comment type="caution">
    <text evidence="2">The sequence shown here is derived from an EMBL/GenBank/DDBJ whole genome shotgun (WGS) entry which is preliminary data.</text>
</comment>
<sequence length="85" mass="8771">MVKSVAVHSVAGFSHPQESSQAAPTATVVATPPVSSGVASGSHIFGYDGAGNLTTDTWTFEGCVYVKTYSYTAGLLSAESDWVVQ</sequence>
<feature type="region of interest" description="Disordered" evidence="1">
    <location>
        <begin position="1"/>
        <end position="27"/>
    </location>
</feature>
<accession>A0A845G5R5</accession>
<dbReference type="AlphaFoldDB" id="A0A845G5R5"/>